<dbReference type="AlphaFoldDB" id="A0A9R0INK5"/>
<protein>
    <submittedName>
        <fullName evidence="3">Uncharacterized protein</fullName>
    </submittedName>
</protein>
<accession>A0A9R0INK5</accession>
<name>A0A9R0INK5_SPIOL</name>
<gene>
    <name evidence="3" type="primary">LOC110792189</name>
</gene>
<evidence type="ECO:0000313" key="2">
    <source>
        <dbReference type="Proteomes" id="UP000813463"/>
    </source>
</evidence>
<reference evidence="3" key="2">
    <citation type="submission" date="2025-08" db="UniProtKB">
        <authorList>
            <consortium name="RefSeq"/>
        </authorList>
    </citation>
    <scope>IDENTIFICATION</scope>
    <source>
        <tissue evidence="3">Leaf</tissue>
    </source>
</reference>
<keyword evidence="2" id="KW-1185">Reference proteome</keyword>
<dbReference type="RefSeq" id="XP_021852689.2">
    <property type="nucleotide sequence ID" value="XM_021996997.2"/>
</dbReference>
<reference evidence="2" key="1">
    <citation type="journal article" date="2021" name="Nat. Commun.">
        <title>Genomic analyses provide insights into spinach domestication and the genetic basis of agronomic traits.</title>
        <authorList>
            <person name="Cai X."/>
            <person name="Sun X."/>
            <person name="Xu C."/>
            <person name="Sun H."/>
            <person name="Wang X."/>
            <person name="Ge C."/>
            <person name="Zhang Z."/>
            <person name="Wang Q."/>
            <person name="Fei Z."/>
            <person name="Jiao C."/>
            <person name="Wang Q."/>
        </authorList>
    </citation>
    <scope>NUCLEOTIDE SEQUENCE [LARGE SCALE GENOMIC DNA]</scope>
    <source>
        <strain evidence="2">cv. Varoflay</strain>
    </source>
</reference>
<dbReference type="Proteomes" id="UP000813463">
    <property type="component" value="Chromosome 5"/>
</dbReference>
<organism evidence="2 3">
    <name type="scientific">Spinacia oleracea</name>
    <name type="common">Spinach</name>
    <dbReference type="NCBI Taxonomy" id="3562"/>
    <lineage>
        <taxon>Eukaryota</taxon>
        <taxon>Viridiplantae</taxon>
        <taxon>Streptophyta</taxon>
        <taxon>Embryophyta</taxon>
        <taxon>Tracheophyta</taxon>
        <taxon>Spermatophyta</taxon>
        <taxon>Magnoliopsida</taxon>
        <taxon>eudicotyledons</taxon>
        <taxon>Gunneridae</taxon>
        <taxon>Pentapetalae</taxon>
        <taxon>Caryophyllales</taxon>
        <taxon>Chenopodiaceae</taxon>
        <taxon>Chenopodioideae</taxon>
        <taxon>Anserineae</taxon>
        <taxon>Spinacia</taxon>
    </lineage>
</organism>
<proteinExistence type="predicted"/>
<evidence type="ECO:0000313" key="3">
    <source>
        <dbReference type="RefSeq" id="XP_021852689.2"/>
    </source>
</evidence>
<feature type="compositionally biased region" description="Basic residues" evidence="1">
    <location>
        <begin position="50"/>
        <end position="66"/>
    </location>
</feature>
<sequence length="165" mass="18134">MEVSLSAMADSISLSHQLTITDSLQISSIIFPIDAVAPPPVRSRSSCRTSARRTLLKRRRRTRRRSPPSDGEDDAGFFGGDDSGFFGGFGGGRGWNSDGFGGGGGFNWDDWSSSSSYPDDPAFDFVYEVICWLVFSNCLHFAVKKVVRLITEEREKVPLRIASVC</sequence>
<feature type="region of interest" description="Disordered" evidence="1">
    <location>
        <begin position="39"/>
        <end position="79"/>
    </location>
</feature>
<dbReference type="GeneID" id="110792189"/>
<dbReference type="PANTHER" id="PTHR36751:SF1">
    <property type="entry name" value="F3E22.8 PROTEIN"/>
    <property type="match status" value="1"/>
</dbReference>
<evidence type="ECO:0000256" key="1">
    <source>
        <dbReference type="SAM" id="MobiDB-lite"/>
    </source>
</evidence>
<dbReference type="KEGG" id="soe:110792189"/>
<dbReference type="PANTHER" id="PTHR36751">
    <property type="entry name" value="F3E22.8 PROTEIN"/>
    <property type="match status" value="1"/>
</dbReference>